<protein>
    <recommendedName>
        <fullName evidence="3">Gliding motility protein RemB</fullName>
    </recommendedName>
</protein>
<sequence length="488" mass="55923">MRPFLYSNLDSLIAIDSAVNAYFNTDTAKKRNWFLRKLSQEHLAQVNQSNVRIYADLLFDFNMGKELNQGTIFTNTRGAQLGGDIGNKFSFYTAITENLSKFPEYLNKYVRERKVVPGQSVARISPDGSVDYAVPYGYISYTPNTNFNFQLGQGKNFIGDGYRSLFLSDGSYTYPYFKITTTFWKIKYTNLWTQYIDGSEGLKVTSKTTFPKKYASYQFLSYQVNRRLNLNFFQALVWPQDSTGGSSVEWAYINPIIYFNALNFNMGSPANSLMGLGFSYQLMKSHKLYGQLLIDDFNLGNLSKQGGTYFQEKYAYQLGWKYFDVLNVPNLYFQAEFNRSRPYVYTHRTLKINYTHFNEPLAHPLGANFNELILIGAYKFRKLELNGKMNYATYGADNNGTHYGKNIFLSDIDSQYGQDSFGNNTGQGIKTKLSNLQADLSYLVNPKTNMKLCLGLSKRIESSSIVSTNSTMVYFGIKTALNNFYYDF</sequence>
<gene>
    <name evidence="1" type="ORF">C3K47_17605</name>
</gene>
<dbReference type="Gene3D" id="2.40.160.130">
    <property type="entry name" value="Capsule assembly protein Wzi"/>
    <property type="match status" value="1"/>
</dbReference>
<proteinExistence type="predicted"/>
<keyword evidence="2" id="KW-1185">Reference proteome</keyword>
<accession>A0A2S4ZX33</accession>
<reference evidence="1 2" key="1">
    <citation type="submission" date="2018-01" db="EMBL/GenBank/DDBJ databases">
        <authorList>
            <person name="Gaut B.S."/>
            <person name="Morton B.R."/>
            <person name="Clegg M.T."/>
            <person name="Duvall M.R."/>
        </authorList>
    </citation>
    <scope>NUCLEOTIDE SEQUENCE [LARGE SCALE GENOMIC DNA]</scope>
    <source>
        <strain evidence="1 2">HR-AV</strain>
    </source>
</reference>
<dbReference type="Proteomes" id="UP000236893">
    <property type="component" value="Unassembled WGS sequence"/>
</dbReference>
<dbReference type="AlphaFoldDB" id="A0A2S4ZX33"/>
<dbReference type="InterPro" id="IPR038636">
    <property type="entry name" value="Wzi_sf"/>
</dbReference>
<dbReference type="EMBL" id="PQVF01000016">
    <property type="protein sequence ID" value="POY34918.1"/>
    <property type="molecule type" value="Genomic_DNA"/>
</dbReference>
<evidence type="ECO:0000313" key="2">
    <source>
        <dbReference type="Proteomes" id="UP000236893"/>
    </source>
</evidence>
<organism evidence="1 2">
    <name type="scientific">Solitalea longa</name>
    <dbReference type="NCBI Taxonomy" id="2079460"/>
    <lineage>
        <taxon>Bacteria</taxon>
        <taxon>Pseudomonadati</taxon>
        <taxon>Bacteroidota</taxon>
        <taxon>Sphingobacteriia</taxon>
        <taxon>Sphingobacteriales</taxon>
        <taxon>Sphingobacteriaceae</taxon>
        <taxon>Solitalea</taxon>
    </lineage>
</organism>
<name>A0A2S4ZX33_9SPHI</name>
<comment type="caution">
    <text evidence="1">The sequence shown here is derived from an EMBL/GenBank/DDBJ whole genome shotgun (WGS) entry which is preliminary data.</text>
</comment>
<evidence type="ECO:0000313" key="1">
    <source>
        <dbReference type="EMBL" id="POY34918.1"/>
    </source>
</evidence>
<evidence type="ECO:0008006" key="3">
    <source>
        <dbReference type="Google" id="ProtNLM"/>
    </source>
</evidence>